<evidence type="ECO:0000256" key="11">
    <source>
        <dbReference type="RuleBase" id="RU004175"/>
    </source>
</evidence>
<feature type="binding site" evidence="5 8">
    <location>
        <position position="190"/>
    </location>
    <ligand>
        <name>NAD(+)</name>
        <dbReference type="ChEBI" id="CHEBI:57540"/>
    </ligand>
</feature>
<dbReference type="OrthoDB" id="9805269at2"/>
<comment type="cofactor">
    <cofactor evidence="5 10">
        <name>Zn(2+)</name>
        <dbReference type="ChEBI" id="CHEBI:29105"/>
    </cofactor>
    <text evidence="5 10">Binds 1 zinc ion per subunit.</text>
</comment>
<feature type="binding site" evidence="5 8">
    <location>
        <position position="129"/>
    </location>
    <ligand>
        <name>NAD(+)</name>
        <dbReference type="ChEBI" id="CHEBI:57540"/>
    </ligand>
</feature>
<dbReference type="InterPro" id="IPR022695">
    <property type="entry name" value="Histidinol_DH_monofunct"/>
</dbReference>
<keyword evidence="5" id="KW-0028">Amino-acid biosynthesis</keyword>
<dbReference type="EMBL" id="CP014692">
    <property type="protein sequence ID" value="AQS85132.1"/>
    <property type="molecule type" value="Genomic_DNA"/>
</dbReference>
<evidence type="ECO:0000256" key="1">
    <source>
        <dbReference type="ARBA" id="ARBA00010178"/>
    </source>
</evidence>
<dbReference type="Proteomes" id="UP000188937">
    <property type="component" value="Chromosome"/>
</dbReference>
<evidence type="ECO:0000256" key="3">
    <source>
        <dbReference type="ARBA" id="ARBA00022833"/>
    </source>
</evidence>
<evidence type="ECO:0000256" key="4">
    <source>
        <dbReference type="ARBA" id="ARBA00023002"/>
    </source>
</evidence>
<dbReference type="GO" id="GO:0004399">
    <property type="term" value="F:histidinol dehydrogenase activity"/>
    <property type="evidence" value="ECO:0007669"/>
    <property type="project" value="UniProtKB-UniRule"/>
</dbReference>
<dbReference type="InterPro" id="IPR012131">
    <property type="entry name" value="Hstdl_DH"/>
</dbReference>
<protein>
    <recommendedName>
        <fullName evidence="5">Histidinol dehydrogenase</fullName>
        <shortName evidence="5">HDH</shortName>
        <ecNumber evidence="5">1.1.1.23</ecNumber>
    </recommendedName>
</protein>
<dbReference type="Pfam" id="PF00815">
    <property type="entry name" value="Histidinol_dh"/>
    <property type="match status" value="1"/>
</dbReference>
<keyword evidence="4 5" id="KW-0560">Oxidoreductase</keyword>
<dbReference type="STRING" id="435.A0U92_10455"/>
<dbReference type="RefSeq" id="WP_077813178.1">
    <property type="nucleotide sequence ID" value="NZ_CP014692.1"/>
</dbReference>
<feature type="binding site" evidence="5 9">
    <location>
        <position position="360"/>
    </location>
    <ligand>
        <name>substrate</name>
    </ligand>
</feature>
<evidence type="ECO:0000256" key="10">
    <source>
        <dbReference type="PIRSR" id="PIRSR000099-4"/>
    </source>
</evidence>
<dbReference type="GO" id="GO:0008270">
    <property type="term" value="F:zinc ion binding"/>
    <property type="evidence" value="ECO:0007669"/>
    <property type="project" value="UniProtKB-UniRule"/>
</dbReference>
<comment type="catalytic activity">
    <reaction evidence="5">
        <text>L-histidinol + 2 NAD(+) + H2O = L-histidine + 2 NADH + 3 H(+)</text>
        <dbReference type="Rhea" id="RHEA:20641"/>
        <dbReference type="ChEBI" id="CHEBI:15377"/>
        <dbReference type="ChEBI" id="CHEBI:15378"/>
        <dbReference type="ChEBI" id="CHEBI:57540"/>
        <dbReference type="ChEBI" id="CHEBI:57595"/>
        <dbReference type="ChEBI" id="CHEBI:57699"/>
        <dbReference type="ChEBI" id="CHEBI:57945"/>
        <dbReference type="EC" id="1.1.1.23"/>
    </reaction>
</comment>
<dbReference type="Gene3D" id="1.20.5.1300">
    <property type="match status" value="1"/>
</dbReference>
<keyword evidence="13" id="KW-1185">Reference proteome</keyword>
<dbReference type="FunFam" id="3.40.50.1980:FF:000001">
    <property type="entry name" value="Histidinol dehydrogenase"/>
    <property type="match status" value="1"/>
</dbReference>
<dbReference type="PRINTS" id="PR00083">
    <property type="entry name" value="HOLDHDRGNASE"/>
</dbReference>
<evidence type="ECO:0000256" key="5">
    <source>
        <dbReference type="HAMAP-Rule" id="MF_01024"/>
    </source>
</evidence>
<dbReference type="GO" id="GO:0005829">
    <property type="term" value="C:cytosol"/>
    <property type="evidence" value="ECO:0007669"/>
    <property type="project" value="TreeGrafter"/>
</dbReference>
<feature type="binding site" evidence="5 9">
    <location>
        <position position="327"/>
    </location>
    <ligand>
        <name>substrate</name>
    </ligand>
</feature>
<feature type="binding site" evidence="5 8">
    <location>
        <position position="213"/>
    </location>
    <ligand>
        <name>NAD(+)</name>
        <dbReference type="ChEBI" id="CHEBI:57540"/>
    </ligand>
</feature>
<reference evidence="12 13" key="1">
    <citation type="submission" date="2016-03" db="EMBL/GenBank/DDBJ databases">
        <title>Acetic acid bacteria sequencing.</title>
        <authorList>
            <person name="Brandt J."/>
            <person name="Jakob F."/>
            <person name="Vogel R.F."/>
        </authorList>
    </citation>
    <scope>NUCLEOTIDE SEQUENCE [LARGE SCALE GENOMIC DNA]</scope>
    <source>
        <strain evidence="12 13">TMW2.1153</strain>
    </source>
</reference>
<evidence type="ECO:0000256" key="6">
    <source>
        <dbReference type="PIRNR" id="PIRNR000099"/>
    </source>
</evidence>
<dbReference type="FunFam" id="3.40.50.1980:FF:000026">
    <property type="entry name" value="Histidinol dehydrogenase"/>
    <property type="match status" value="1"/>
</dbReference>
<sequence>MKRLDTRSADFEAGFVALLADRETESGRVDKPVAAILEDVRTRGDAAVCELTSRFDRLPLTPEHMRITAEEIDAETAKVPQDRIDALNVAASRIEAFHRAQLPKDMEFIDADGVTLGQRWNALDAVGLYVPGGKAAYPSSVLMNAIPAHVAGVERLAMCVPTPDGVLNPLVLAAAKRAGVTEIYRIGGAQAVGAMAFGTETIRPVDRIVGPGNAYVAEAKRQVFGRVGIDSIAGPSEVVVVADNQNNPRLVALDLMAQAEHDELAQSILITDDAAFGDAVAAAVETELKTLTRSAIASVSWRDFGAVITVADWDEAAKLVDRIAPEHLELMLDDPKAMFAKVRHAGAAFLGRFCPEAVGDYVGGPNHVLPTSRTARFASGLSVYDFLKRTTYIAADKEALQKIGPAGVTLANAEGLEAHALSISARLGNS</sequence>
<dbReference type="SUPFAM" id="SSF53720">
    <property type="entry name" value="ALDH-like"/>
    <property type="match status" value="1"/>
</dbReference>
<feature type="binding site" evidence="5 10">
    <location>
        <position position="261"/>
    </location>
    <ligand>
        <name>Zn(2+)</name>
        <dbReference type="ChEBI" id="CHEBI:29105"/>
    </ligand>
</feature>
<feature type="binding site" evidence="5 9">
    <location>
        <position position="236"/>
    </location>
    <ligand>
        <name>substrate</name>
    </ligand>
</feature>
<evidence type="ECO:0000313" key="13">
    <source>
        <dbReference type="Proteomes" id="UP000188937"/>
    </source>
</evidence>
<dbReference type="PROSITE" id="PS00611">
    <property type="entry name" value="HISOL_DEHYDROGENASE"/>
    <property type="match status" value="1"/>
</dbReference>
<dbReference type="KEGG" id="aace:A0U92_10455"/>
<dbReference type="GO" id="GO:0000105">
    <property type="term" value="P:L-histidine biosynthetic process"/>
    <property type="evidence" value="ECO:0007669"/>
    <property type="project" value="UniProtKB-UniRule"/>
</dbReference>
<dbReference type="InterPro" id="IPR016161">
    <property type="entry name" value="Ald_DH/histidinol_DH"/>
</dbReference>
<evidence type="ECO:0000256" key="7">
    <source>
        <dbReference type="PIRSR" id="PIRSR000099-1"/>
    </source>
</evidence>
<keyword evidence="5 8" id="KW-0520">NAD</keyword>
<feature type="binding site" evidence="5 10">
    <location>
        <position position="360"/>
    </location>
    <ligand>
        <name>Zn(2+)</name>
        <dbReference type="ChEBI" id="CHEBI:29105"/>
    </ligand>
</feature>
<dbReference type="EC" id="1.1.1.23" evidence="5"/>
<feature type="binding site" evidence="5 10">
    <location>
        <position position="419"/>
    </location>
    <ligand>
        <name>Zn(2+)</name>
        <dbReference type="ChEBI" id="CHEBI:29105"/>
    </ligand>
</feature>
<feature type="active site" description="Proton acceptor" evidence="5 7">
    <location>
        <position position="327"/>
    </location>
</feature>
<organism evidence="12 13">
    <name type="scientific">Acetobacter aceti</name>
    <dbReference type="NCBI Taxonomy" id="435"/>
    <lineage>
        <taxon>Bacteria</taxon>
        <taxon>Pseudomonadati</taxon>
        <taxon>Pseudomonadota</taxon>
        <taxon>Alphaproteobacteria</taxon>
        <taxon>Acetobacterales</taxon>
        <taxon>Acetobacteraceae</taxon>
        <taxon>Acetobacter</taxon>
        <taxon>Acetobacter subgen. Acetobacter</taxon>
    </lineage>
</organism>
<dbReference type="HAMAP" id="MF_01024">
    <property type="entry name" value="HisD"/>
    <property type="match status" value="1"/>
</dbReference>
<evidence type="ECO:0000256" key="2">
    <source>
        <dbReference type="ARBA" id="ARBA00022723"/>
    </source>
</evidence>
<dbReference type="UniPathway" id="UPA00031">
    <property type="reaction ID" value="UER00014"/>
</dbReference>
<comment type="function">
    <text evidence="5">Catalyzes the sequential NAD-dependent oxidations of L-histidinol to L-histidinaldehyde and then to L-histidine.</text>
</comment>
<dbReference type="PANTHER" id="PTHR21256">
    <property type="entry name" value="HISTIDINOL DEHYDROGENASE HDH"/>
    <property type="match status" value="1"/>
</dbReference>
<feature type="binding site" evidence="5 9">
    <location>
        <position position="419"/>
    </location>
    <ligand>
        <name>substrate</name>
    </ligand>
</feature>
<feature type="binding site" evidence="5 9">
    <location>
        <position position="258"/>
    </location>
    <ligand>
        <name>substrate</name>
    </ligand>
</feature>
<dbReference type="GO" id="GO:0051287">
    <property type="term" value="F:NAD binding"/>
    <property type="evidence" value="ECO:0007669"/>
    <property type="project" value="InterPro"/>
</dbReference>
<dbReference type="Gene3D" id="3.40.50.1980">
    <property type="entry name" value="Nitrogenase molybdenum iron protein domain"/>
    <property type="match status" value="2"/>
</dbReference>
<proteinExistence type="inferred from homology"/>
<dbReference type="AlphaFoldDB" id="A0A1U9KH44"/>
<feature type="binding site" evidence="5 9">
    <location>
        <position position="414"/>
    </location>
    <ligand>
        <name>substrate</name>
    </ligand>
</feature>
<keyword evidence="2 5" id="KW-0479">Metal-binding</keyword>
<dbReference type="PANTHER" id="PTHR21256:SF2">
    <property type="entry name" value="HISTIDINE BIOSYNTHESIS TRIFUNCTIONAL PROTEIN"/>
    <property type="match status" value="1"/>
</dbReference>
<comment type="similarity">
    <text evidence="1 5 6 11">Belongs to the histidinol dehydrogenase family.</text>
</comment>
<dbReference type="eggNOG" id="COG0141">
    <property type="taxonomic scope" value="Bacteria"/>
</dbReference>
<feature type="binding site" evidence="5 9">
    <location>
        <position position="261"/>
    </location>
    <ligand>
        <name>substrate</name>
    </ligand>
</feature>
<keyword evidence="3 5" id="KW-0862">Zinc</keyword>
<evidence type="ECO:0000313" key="12">
    <source>
        <dbReference type="EMBL" id="AQS85132.1"/>
    </source>
</evidence>
<gene>
    <name evidence="5" type="primary">hisD</name>
    <name evidence="12" type="ORF">A0U92_10455</name>
</gene>
<comment type="pathway">
    <text evidence="5">Amino-acid biosynthesis; L-histidine biosynthesis; L-histidine from 5-phospho-alpha-D-ribose 1-diphosphate: step 9/9.</text>
</comment>
<keyword evidence="5" id="KW-0368">Histidine biosynthesis</keyword>
<feature type="binding site" evidence="5 10">
    <location>
        <position position="258"/>
    </location>
    <ligand>
        <name>Zn(2+)</name>
        <dbReference type="ChEBI" id="CHEBI:29105"/>
    </ligand>
</feature>
<dbReference type="InterPro" id="IPR001692">
    <property type="entry name" value="Histidinol_DH_CS"/>
</dbReference>
<name>A0A1U9KH44_ACEAC</name>
<dbReference type="CDD" id="cd06572">
    <property type="entry name" value="Histidinol_dh"/>
    <property type="match status" value="1"/>
</dbReference>
<feature type="active site" description="Proton acceptor" evidence="5 7">
    <location>
        <position position="326"/>
    </location>
</feature>
<evidence type="ECO:0000256" key="9">
    <source>
        <dbReference type="PIRSR" id="PIRSR000099-3"/>
    </source>
</evidence>
<accession>A0A1U9KH44</accession>
<dbReference type="PIRSF" id="PIRSF000099">
    <property type="entry name" value="Histidinol_dh"/>
    <property type="match status" value="1"/>
</dbReference>
<dbReference type="NCBIfam" id="TIGR00069">
    <property type="entry name" value="hisD"/>
    <property type="match status" value="1"/>
</dbReference>
<evidence type="ECO:0000256" key="8">
    <source>
        <dbReference type="PIRSR" id="PIRSR000099-2"/>
    </source>
</evidence>